<comment type="similarity">
    <text evidence="2">Belongs to the GSP J family.</text>
</comment>
<dbReference type="Pfam" id="PF11612">
    <property type="entry name" value="T2SSJ"/>
    <property type="match status" value="1"/>
</dbReference>
<dbReference type="InterPro" id="IPR045584">
    <property type="entry name" value="Pilin-like"/>
</dbReference>
<evidence type="ECO:0000256" key="5">
    <source>
        <dbReference type="ARBA" id="ARBA00022481"/>
    </source>
</evidence>
<evidence type="ECO:0000313" key="13">
    <source>
        <dbReference type="Proteomes" id="UP001322512"/>
    </source>
</evidence>
<keyword evidence="6" id="KW-0997">Cell inner membrane</keyword>
<evidence type="ECO:0000256" key="6">
    <source>
        <dbReference type="ARBA" id="ARBA00022519"/>
    </source>
</evidence>
<dbReference type="GeneID" id="91010113"/>
<evidence type="ECO:0000256" key="3">
    <source>
        <dbReference type="ARBA" id="ARBA00021539"/>
    </source>
</evidence>
<dbReference type="EMBL" id="FN869568">
    <property type="protein sequence ID" value="CBV42659.1"/>
    <property type="molecule type" value="Genomic_DNA"/>
</dbReference>
<keyword evidence="7" id="KW-0812">Transmembrane</keyword>
<dbReference type="NCBIfam" id="TIGR02532">
    <property type="entry name" value="IV_pilin_GFxxxE"/>
    <property type="match status" value="1"/>
</dbReference>
<sequence>MRREAGFTLLEMLVVIVLLGLMLGLVGTSLVTARHTVAQAERKSERIDEIRAARRFLRHSLSQTVPLRAEDGGAGEAGSNEAGSFRGAPRSMTFYAPLPSSLGGGIRRQRLMFADRRLTVTLARLVGERLEPWGEPQRLLEGVEDVHFTYRGRSPLGEPTGWRDDWPWPRRLPRAVRIDLRLSGGARWITQRVDLRLDLSGGAAG</sequence>
<keyword evidence="9" id="KW-0472">Membrane</keyword>
<dbReference type="InterPro" id="IPR012902">
    <property type="entry name" value="N_methyl_site"/>
</dbReference>
<reference evidence="11 13" key="4">
    <citation type="submission" date="2023-11" db="EMBL/GenBank/DDBJ databases">
        <title>MicrobeMod: A computational toolkit for identifying prokaryotic methylation and restriction-modification with nanopore sequencing.</title>
        <authorList>
            <person name="Crits-Christoph A."/>
            <person name="Kang S.C."/>
            <person name="Lee H."/>
            <person name="Ostrov N."/>
        </authorList>
    </citation>
    <scope>NUCLEOTIDE SEQUENCE [LARGE SCALE GENOMIC DNA]</scope>
    <source>
        <strain evidence="11 13">ATCC 33173</strain>
    </source>
</reference>
<dbReference type="PROSITE" id="PS00409">
    <property type="entry name" value="PROKAR_NTER_METHYL"/>
    <property type="match status" value="1"/>
</dbReference>
<reference evidence="10" key="2">
    <citation type="submission" date="2010-05" db="EMBL/GenBank/DDBJ databases">
        <title>Revision and reannotation of the Halomonas elongata DSM 2581(T) genome.</title>
        <authorList>
            <person name="Pfeiffer F."/>
            <person name="Bagyan I."/>
            <person name="Alfaro-Espinoza G."/>
            <person name="Zamora-Lagos M.A."/>
            <person name="Habermann B."/>
            <person name="Oesterhelt D."/>
            <person name="Kunte H.J."/>
        </authorList>
    </citation>
    <scope>NUCLEOTIDE SEQUENCE</scope>
    <source>
        <strain evidence="10">Type strain: DSM 2581</strain>
    </source>
</reference>
<evidence type="ECO:0000256" key="8">
    <source>
        <dbReference type="ARBA" id="ARBA00022989"/>
    </source>
</evidence>
<dbReference type="InterPro" id="IPR051621">
    <property type="entry name" value="T2SS_protein_J"/>
</dbReference>
<keyword evidence="8" id="KW-1133">Transmembrane helix</keyword>
<keyword evidence="5" id="KW-0488">Methylation</keyword>
<dbReference type="GO" id="GO:0015628">
    <property type="term" value="P:protein secretion by the type II secretion system"/>
    <property type="evidence" value="ECO:0007669"/>
    <property type="project" value="InterPro"/>
</dbReference>
<evidence type="ECO:0000256" key="4">
    <source>
        <dbReference type="ARBA" id="ARBA00022475"/>
    </source>
</evidence>
<evidence type="ECO:0000256" key="2">
    <source>
        <dbReference type="ARBA" id="ARBA00011084"/>
    </source>
</evidence>
<dbReference type="AlphaFoldDB" id="E1V3I0"/>
<protein>
    <recommendedName>
        <fullName evidence="3">Type II secretion system protein J</fullName>
    </recommendedName>
</protein>
<evidence type="ECO:0000256" key="7">
    <source>
        <dbReference type="ARBA" id="ARBA00022692"/>
    </source>
</evidence>
<proteinExistence type="inferred from homology"/>
<organism evidence="10 12">
    <name type="scientific">Halomonas elongata (strain ATCC 33173 / DSM 2581 / NBRC 15536 / NCIMB 2198 / 1H9)</name>
    <dbReference type="NCBI Taxonomy" id="768066"/>
    <lineage>
        <taxon>Bacteria</taxon>
        <taxon>Pseudomonadati</taxon>
        <taxon>Pseudomonadota</taxon>
        <taxon>Gammaproteobacteria</taxon>
        <taxon>Oceanospirillales</taxon>
        <taxon>Halomonadaceae</taxon>
        <taxon>Halomonas</taxon>
    </lineage>
</organism>
<evidence type="ECO:0000313" key="11">
    <source>
        <dbReference type="EMBL" id="WPU48826.1"/>
    </source>
</evidence>
<dbReference type="GO" id="GO:0015627">
    <property type="term" value="C:type II protein secretion system complex"/>
    <property type="evidence" value="ECO:0007669"/>
    <property type="project" value="InterPro"/>
</dbReference>
<evidence type="ECO:0000313" key="12">
    <source>
        <dbReference type="Proteomes" id="UP000008707"/>
    </source>
</evidence>
<dbReference type="Proteomes" id="UP000008707">
    <property type="component" value="Chromosome"/>
</dbReference>
<dbReference type="KEGG" id="hel:HELO_2775"/>
<keyword evidence="4" id="KW-1003">Cell membrane</keyword>
<gene>
    <name evidence="10" type="primary">gspJ1</name>
    <name evidence="10" type="ordered locus">HELO_2775</name>
    <name evidence="11" type="ORF">SR933_07995</name>
</gene>
<comment type="subcellular location">
    <subcellularLocation>
        <location evidence="1">Cell inner membrane</location>
        <topology evidence="1">Single-pass membrane protein</topology>
    </subcellularLocation>
</comment>
<dbReference type="Pfam" id="PF07963">
    <property type="entry name" value="N_methyl"/>
    <property type="match status" value="1"/>
</dbReference>
<dbReference type="Proteomes" id="UP001322512">
    <property type="component" value="Chromosome"/>
</dbReference>
<reference evidence="12" key="3">
    <citation type="journal article" date="2011" name="Environ. Microbiol.">
        <title>A blueprint of ectoine metabolism from the genome of the industrial producer Halomonas elongata DSM 2581(T).</title>
        <authorList>
            <person name="Schwibbert K."/>
            <person name="Marin-Sanguino A."/>
            <person name="Bagyan I."/>
            <person name="Heidrich G."/>
            <person name="Lentzen G."/>
            <person name="Seitz H."/>
            <person name="Rampp M."/>
            <person name="Schuster S.C."/>
            <person name="Klenk H.P."/>
            <person name="Pfeiffer F."/>
            <person name="Oesterhelt D."/>
            <person name="Kunte H.J."/>
        </authorList>
    </citation>
    <scope>NUCLEOTIDE SEQUENCE [LARGE SCALE GENOMIC DNA]</scope>
    <source>
        <strain evidence="12">ATCC 33173 / DSM 2581 / NBRC 15536 / NCIMB 2198 / 1H9</strain>
    </source>
</reference>
<accession>E1V3I0</accession>
<evidence type="ECO:0000256" key="9">
    <source>
        <dbReference type="ARBA" id="ARBA00023136"/>
    </source>
</evidence>
<dbReference type="PANTHER" id="PTHR39583:SF2">
    <property type="entry name" value="TYPE II SECRETION SYSTEM PROTEIN J"/>
    <property type="match status" value="1"/>
</dbReference>
<dbReference type="PANTHER" id="PTHR39583">
    <property type="entry name" value="TYPE II SECRETION SYSTEM PROTEIN J-RELATED"/>
    <property type="match status" value="1"/>
</dbReference>
<dbReference type="InterPro" id="IPR010055">
    <property type="entry name" value="T2SS_protein-GspJ"/>
</dbReference>
<dbReference type="eggNOG" id="COG2165">
    <property type="taxonomic scope" value="Bacteria"/>
</dbReference>
<dbReference type="EMBL" id="CP139472">
    <property type="protein sequence ID" value="WPU48826.1"/>
    <property type="molecule type" value="Genomic_DNA"/>
</dbReference>
<dbReference type="SUPFAM" id="SSF54523">
    <property type="entry name" value="Pili subunits"/>
    <property type="match status" value="1"/>
</dbReference>
<dbReference type="STRING" id="768066.HELO_2775"/>
<dbReference type="OrthoDB" id="5801210at2"/>
<name>E1V3I0_HALED</name>
<evidence type="ECO:0000256" key="1">
    <source>
        <dbReference type="ARBA" id="ARBA00004377"/>
    </source>
</evidence>
<dbReference type="GO" id="GO:0005886">
    <property type="term" value="C:plasma membrane"/>
    <property type="evidence" value="ECO:0007669"/>
    <property type="project" value="UniProtKB-SubCell"/>
</dbReference>
<dbReference type="RefSeq" id="WP_013332531.1">
    <property type="nucleotide sequence ID" value="NC_014532.2"/>
</dbReference>
<keyword evidence="13" id="KW-1185">Reference proteome</keyword>
<dbReference type="HOGENOM" id="CLU_101359_2_0_6"/>
<evidence type="ECO:0000313" key="10">
    <source>
        <dbReference type="EMBL" id="CBV42659.1"/>
    </source>
</evidence>
<reference evidence="10" key="1">
    <citation type="journal article" date="2010" name="Environ. Microbiol.">
        <title>A blueprint of ectoine metabolism from the genome of the industrial producer Halomonas elongata DSM 2581(T).</title>
        <authorList>
            <person name="Schwibbert K."/>
            <person name="Marin-Sanguino A."/>
            <person name="Bagyan I."/>
            <person name="Heidrich G."/>
            <person name="Lentzen G."/>
            <person name="Seitz H."/>
            <person name="Rampp M."/>
            <person name="Schuster S.C."/>
            <person name="Klenk H.P."/>
            <person name="Pfeiffer F."/>
            <person name="Oesterhelt D."/>
            <person name="Kunte H.J."/>
        </authorList>
    </citation>
    <scope>NUCLEOTIDE SEQUENCE</scope>
    <source>
        <strain evidence="10">Type strain: DSM 2581</strain>
    </source>
</reference>